<sequence length="76" mass="8991">MVMLPEVVAFCIRDALQTNLNLSWMIQHSNRGTTVVLYWRDRAKWAFRTKVYDRPCLLLPVITKAMLKGKRSLRLR</sequence>
<organism evidence="1">
    <name type="scientific">Amphimedon queenslandica</name>
    <name type="common">Sponge</name>
    <dbReference type="NCBI Taxonomy" id="400682"/>
    <lineage>
        <taxon>Eukaryota</taxon>
        <taxon>Metazoa</taxon>
        <taxon>Porifera</taxon>
        <taxon>Demospongiae</taxon>
        <taxon>Heteroscleromorpha</taxon>
        <taxon>Haplosclerida</taxon>
        <taxon>Niphatidae</taxon>
        <taxon>Amphimedon</taxon>
    </lineage>
</organism>
<name>A0A1X7SNU6_AMPQE</name>
<reference evidence="1" key="1">
    <citation type="submission" date="2017-05" db="UniProtKB">
        <authorList>
            <consortium name="EnsemblMetazoa"/>
        </authorList>
    </citation>
    <scope>IDENTIFICATION</scope>
</reference>
<accession>A0A1X7SNU6</accession>
<evidence type="ECO:0000313" key="1">
    <source>
        <dbReference type="EnsemblMetazoa" id="Aqu2.1.03741_001"/>
    </source>
</evidence>
<dbReference type="AlphaFoldDB" id="A0A1X7SNU6"/>
<dbReference type="InParanoid" id="A0A1X7SNU6"/>
<protein>
    <submittedName>
        <fullName evidence="1">Uncharacterized protein</fullName>
    </submittedName>
</protein>
<proteinExistence type="predicted"/>
<dbReference type="EnsemblMetazoa" id="Aqu2.1.03741_001">
    <property type="protein sequence ID" value="Aqu2.1.03741_001"/>
    <property type="gene ID" value="Aqu2.1.03741"/>
</dbReference>